<accession>A0A0E9RYT4</accession>
<proteinExistence type="predicted"/>
<protein>
    <submittedName>
        <fullName evidence="2">Uncharacterized protein</fullName>
    </submittedName>
</protein>
<evidence type="ECO:0000256" key="1">
    <source>
        <dbReference type="SAM" id="MobiDB-lite"/>
    </source>
</evidence>
<reference evidence="2" key="1">
    <citation type="submission" date="2014-11" db="EMBL/GenBank/DDBJ databases">
        <authorList>
            <person name="Amaro Gonzalez C."/>
        </authorList>
    </citation>
    <scope>NUCLEOTIDE SEQUENCE</scope>
</reference>
<sequence length="24" mass="2568">MVKLATIRPSPNPRWCPAVEAGSS</sequence>
<dbReference type="EMBL" id="GBXM01074351">
    <property type="protein sequence ID" value="JAH34226.1"/>
    <property type="molecule type" value="Transcribed_RNA"/>
</dbReference>
<dbReference type="AlphaFoldDB" id="A0A0E9RYT4"/>
<name>A0A0E9RYT4_ANGAN</name>
<evidence type="ECO:0000313" key="2">
    <source>
        <dbReference type="EMBL" id="JAH34226.1"/>
    </source>
</evidence>
<reference evidence="2" key="2">
    <citation type="journal article" date="2015" name="Fish Shellfish Immunol.">
        <title>Early steps in the European eel (Anguilla anguilla)-Vibrio vulnificus interaction in the gills: Role of the RtxA13 toxin.</title>
        <authorList>
            <person name="Callol A."/>
            <person name="Pajuelo D."/>
            <person name="Ebbesson L."/>
            <person name="Teles M."/>
            <person name="MacKenzie S."/>
            <person name="Amaro C."/>
        </authorList>
    </citation>
    <scope>NUCLEOTIDE SEQUENCE</scope>
</reference>
<feature type="region of interest" description="Disordered" evidence="1">
    <location>
        <begin position="1"/>
        <end position="24"/>
    </location>
</feature>
<organism evidence="2">
    <name type="scientific">Anguilla anguilla</name>
    <name type="common">European freshwater eel</name>
    <name type="synonym">Muraena anguilla</name>
    <dbReference type="NCBI Taxonomy" id="7936"/>
    <lineage>
        <taxon>Eukaryota</taxon>
        <taxon>Metazoa</taxon>
        <taxon>Chordata</taxon>
        <taxon>Craniata</taxon>
        <taxon>Vertebrata</taxon>
        <taxon>Euteleostomi</taxon>
        <taxon>Actinopterygii</taxon>
        <taxon>Neopterygii</taxon>
        <taxon>Teleostei</taxon>
        <taxon>Anguilliformes</taxon>
        <taxon>Anguillidae</taxon>
        <taxon>Anguilla</taxon>
    </lineage>
</organism>